<evidence type="ECO:0000313" key="10">
    <source>
        <dbReference type="EMBL" id="CAF1686426.1"/>
    </source>
</evidence>
<dbReference type="PANTHER" id="PTHR21646:SF24">
    <property type="entry name" value="UBIQUITIN CARBOXYL-TERMINAL HYDROLASE"/>
    <property type="match status" value="1"/>
</dbReference>
<keyword evidence="5" id="KW-0833">Ubl conjugation pathway</keyword>
<evidence type="ECO:0000256" key="4">
    <source>
        <dbReference type="ARBA" id="ARBA00022670"/>
    </source>
</evidence>
<evidence type="ECO:0000313" key="11">
    <source>
        <dbReference type="Proteomes" id="UP000663828"/>
    </source>
</evidence>
<dbReference type="SMART" id="SM00695">
    <property type="entry name" value="DUSP"/>
    <property type="match status" value="1"/>
</dbReference>
<dbReference type="Gene3D" id="3.30.2230.10">
    <property type="entry name" value="DUSP-like"/>
    <property type="match status" value="1"/>
</dbReference>
<dbReference type="Gene3D" id="3.90.70.10">
    <property type="entry name" value="Cysteine proteinases"/>
    <property type="match status" value="1"/>
</dbReference>
<evidence type="ECO:0000256" key="5">
    <source>
        <dbReference type="ARBA" id="ARBA00022786"/>
    </source>
</evidence>
<dbReference type="Pfam" id="PF00443">
    <property type="entry name" value="UCH"/>
    <property type="match status" value="1"/>
</dbReference>
<dbReference type="InterPro" id="IPR028889">
    <property type="entry name" value="USP"/>
</dbReference>
<feature type="domain" description="USP" evidence="8">
    <location>
        <begin position="228"/>
        <end position="316"/>
    </location>
</feature>
<dbReference type="InterPro" id="IPR018200">
    <property type="entry name" value="USP_CS"/>
</dbReference>
<keyword evidence="6" id="KW-0378">Hydrolase</keyword>
<dbReference type="InterPro" id="IPR006615">
    <property type="entry name" value="Pept_C19_DUSP"/>
</dbReference>
<accession>A0A816HID7</accession>
<dbReference type="SUPFAM" id="SSF143791">
    <property type="entry name" value="DUSP-like"/>
    <property type="match status" value="1"/>
</dbReference>
<dbReference type="PANTHER" id="PTHR21646">
    <property type="entry name" value="UBIQUITIN CARBOXYL-TERMINAL HYDROLASE"/>
    <property type="match status" value="1"/>
</dbReference>
<dbReference type="PROSITE" id="PS50235">
    <property type="entry name" value="USP_3"/>
    <property type="match status" value="1"/>
</dbReference>
<dbReference type="Proteomes" id="UP000663828">
    <property type="component" value="Unassembled WGS sequence"/>
</dbReference>
<dbReference type="GO" id="GO:0006508">
    <property type="term" value="P:proteolysis"/>
    <property type="evidence" value="ECO:0007669"/>
    <property type="project" value="UniProtKB-KW"/>
</dbReference>
<evidence type="ECO:0000259" key="9">
    <source>
        <dbReference type="PROSITE" id="PS51283"/>
    </source>
</evidence>
<evidence type="ECO:0000256" key="7">
    <source>
        <dbReference type="ARBA" id="ARBA00022807"/>
    </source>
</evidence>
<keyword evidence="7" id="KW-0788">Thiol protease</keyword>
<dbReference type="InterPro" id="IPR050185">
    <property type="entry name" value="Ub_carboxyl-term_hydrolase"/>
</dbReference>
<reference evidence="10" key="1">
    <citation type="submission" date="2021-02" db="EMBL/GenBank/DDBJ databases">
        <authorList>
            <person name="Nowell W R."/>
        </authorList>
    </citation>
    <scope>NUCLEOTIDE SEQUENCE</scope>
</reference>
<evidence type="ECO:0000259" key="8">
    <source>
        <dbReference type="PROSITE" id="PS50235"/>
    </source>
</evidence>
<comment type="similarity">
    <text evidence="2">Belongs to the peptidase C19 family.</text>
</comment>
<dbReference type="GO" id="GO:0016579">
    <property type="term" value="P:protein deubiquitination"/>
    <property type="evidence" value="ECO:0007669"/>
    <property type="project" value="InterPro"/>
</dbReference>
<feature type="non-terminal residue" evidence="10">
    <location>
        <position position="316"/>
    </location>
</feature>
<dbReference type="PROSITE" id="PS00972">
    <property type="entry name" value="USP_1"/>
    <property type="match status" value="1"/>
</dbReference>
<name>A0A816HID7_ADIRI</name>
<dbReference type="EC" id="3.4.19.12" evidence="3"/>
<sequence>MPSNPVDQYTKLLSREQQENDKYVVIDSKWFEHWKRYVGIDSPPEKNAPPGPINFTNLIDPQTTDHPDGVQLRPDAVEGNDYTFIPYELYQELVHQYTKIGTEIVRKVIPSGDFQTVIEAYLIPLRIRKTRQSTTTTKQIYRSRRTKLEDLKNDICRILNITSDSNNRLYTSTDEYGDNWEPIDMRANSVLADVELPKNAILTYEPLALSRNNISPVPAGTFYTPGLCGLSNLGNTCFMNSALQCISNVPALTQYFLSRDYVNHINRDNPLGMKGDVAQAYGDLIMNMWSGKINYYAPKALKQNVARYAPQFSGYS</sequence>
<dbReference type="InterPro" id="IPR035927">
    <property type="entry name" value="DUSP-like_sf"/>
</dbReference>
<dbReference type="PROSITE" id="PS51283">
    <property type="entry name" value="DUSP"/>
    <property type="match status" value="1"/>
</dbReference>
<dbReference type="Pfam" id="PF06337">
    <property type="entry name" value="DUSP"/>
    <property type="match status" value="1"/>
</dbReference>
<keyword evidence="11" id="KW-1185">Reference proteome</keyword>
<gene>
    <name evidence="10" type="ORF">XAT740_LOCUS62034</name>
</gene>
<proteinExistence type="inferred from homology"/>
<keyword evidence="4" id="KW-0645">Protease</keyword>
<evidence type="ECO:0000256" key="3">
    <source>
        <dbReference type="ARBA" id="ARBA00012759"/>
    </source>
</evidence>
<organism evidence="10 11">
    <name type="scientific">Adineta ricciae</name>
    <name type="common">Rotifer</name>
    <dbReference type="NCBI Taxonomy" id="249248"/>
    <lineage>
        <taxon>Eukaryota</taxon>
        <taxon>Metazoa</taxon>
        <taxon>Spiralia</taxon>
        <taxon>Gnathifera</taxon>
        <taxon>Rotifera</taxon>
        <taxon>Eurotatoria</taxon>
        <taxon>Bdelloidea</taxon>
        <taxon>Adinetida</taxon>
        <taxon>Adinetidae</taxon>
        <taxon>Adineta</taxon>
    </lineage>
</organism>
<evidence type="ECO:0000256" key="6">
    <source>
        <dbReference type="ARBA" id="ARBA00022801"/>
    </source>
</evidence>
<dbReference type="InterPro" id="IPR038765">
    <property type="entry name" value="Papain-like_cys_pep_sf"/>
</dbReference>
<protein>
    <recommendedName>
        <fullName evidence="3">ubiquitinyl hydrolase 1</fullName>
        <ecNumber evidence="3">3.4.19.12</ecNumber>
    </recommendedName>
</protein>
<dbReference type="GO" id="GO:0004843">
    <property type="term" value="F:cysteine-type deubiquitinase activity"/>
    <property type="evidence" value="ECO:0007669"/>
    <property type="project" value="UniProtKB-EC"/>
</dbReference>
<dbReference type="SUPFAM" id="SSF54001">
    <property type="entry name" value="Cysteine proteinases"/>
    <property type="match status" value="1"/>
</dbReference>
<comment type="caution">
    <text evidence="10">The sequence shown here is derived from an EMBL/GenBank/DDBJ whole genome shotgun (WGS) entry which is preliminary data.</text>
</comment>
<feature type="domain" description="DUSP" evidence="9">
    <location>
        <begin position="1"/>
        <end position="109"/>
    </location>
</feature>
<dbReference type="AlphaFoldDB" id="A0A816HID7"/>
<dbReference type="InterPro" id="IPR001394">
    <property type="entry name" value="Peptidase_C19_UCH"/>
</dbReference>
<evidence type="ECO:0000256" key="2">
    <source>
        <dbReference type="ARBA" id="ARBA00009085"/>
    </source>
</evidence>
<evidence type="ECO:0000256" key="1">
    <source>
        <dbReference type="ARBA" id="ARBA00000707"/>
    </source>
</evidence>
<dbReference type="EMBL" id="CAJNOR010016966">
    <property type="protein sequence ID" value="CAF1686426.1"/>
    <property type="molecule type" value="Genomic_DNA"/>
</dbReference>
<comment type="catalytic activity">
    <reaction evidence="1">
        <text>Thiol-dependent hydrolysis of ester, thioester, amide, peptide and isopeptide bonds formed by the C-terminal Gly of ubiquitin (a 76-residue protein attached to proteins as an intracellular targeting signal).</text>
        <dbReference type="EC" id="3.4.19.12"/>
    </reaction>
</comment>